<dbReference type="GO" id="GO:0005524">
    <property type="term" value="F:ATP binding"/>
    <property type="evidence" value="ECO:0007669"/>
    <property type="project" value="UniProtKB-UniRule"/>
</dbReference>
<dbReference type="GO" id="GO:0004674">
    <property type="term" value="F:protein serine/threonine kinase activity"/>
    <property type="evidence" value="ECO:0007669"/>
    <property type="project" value="UniProtKB-KW"/>
</dbReference>
<dbReference type="Pfam" id="PF00787">
    <property type="entry name" value="PX"/>
    <property type="match status" value="1"/>
</dbReference>
<gene>
    <name evidence="13" type="ORF">EDS130_LOCUS31282</name>
</gene>
<proteinExistence type="inferred from homology"/>
<dbReference type="InterPro" id="IPR001683">
    <property type="entry name" value="PX_dom"/>
</dbReference>
<comment type="similarity">
    <text evidence="1">Belongs to the protein kinase superfamily. AGC Ser/Thr protein kinase family.</text>
</comment>
<keyword evidence="4" id="KW-0808">Transferase</keyword>
<dbReference type="InterPro" id="IPR011009">
    <property type="entry name" value="Kinase-like_dom_sf"/>
</dbReference>
<evidence type="ECO:0000256" key="2">
    <source>
        <dbReference type="ARBA" id="ARBA00022527"/>
    </source>
</evidence>
<dbReference type="GO" id="GO:0035091">
    <property type="term" value="F:phosphatidylinositol binding"/>
    <property type="evidence" value="ECO:0007669"/>
    <property type="project" value="InterPro"/>
</dbReference>
<dbReference type="PROSITE" id="PS51285">
    <property type="entry name" value="AGC_KINASE_CTER"/>
    <property type="match status" value="1"/>
</dbReference>
<feature type="domain" description="Protein kinase" evidence="10">
    <location>
        <begin position="198"/>
        <end position="459"/>
    </location>
</feature>
<keyword evidence="5 8" id="KW-0547">Nucleotide-binding</keyword>
<dbReference type="SUPFAM" id="SSF64268">
    <property type="entry name" value="PX domain"/>
    <property type="match status" value="1"/>
</dbReference>
<dbReference type="SUPFAM" id="SSF56112">
    <property type="entry name" value="Protein kinase-like (PK-like)"/>
    <property type="match status" value="1"/>
</dbReference>
<accession>A0A815ERV0</accession>
<evidence type="ECO:0000256" key="6">
    <source>
        <dbReference type="ARBA" id="ARBA00022777"/>
    </source>
</evidence>
<dbReference type="Gene3D" id="1.10.510.10">
    <property type="entry name" value="Transferase(Phosphotransferase) domain 1"/>
    <property type="match status" value="1"/>
</dbReference>
<dbReference type="InterPro" id="IPR000719">
    <property type="entry name" value="Prot_kinase_dom"/>
</dbReference>
<keyword evidence="7 8" id="KW-0067">ATP-binding</keyword>
<feature type="compositionally biased region" description="Basic and acidic residues" evidence="9">
    <location>
        <begin position="7"/>
        <end position="16"/>
    </location>
</feature>
<dbReference type="SMART" id="SM00133">
    <property type="entry name" value="S_TK_X"/>
    <property type="match status" value="1"/>
</dbReference>
<feature type="compositionally biased region" description="Low complexity" evidence="9">
    <location>
        <begin position="17"/>
        <end position="26"/>
    </location>
</feature>
<evidence type="ECO:0000313" key="13">
    <source>
        <dbReference type="EMBL" id="CAF1313651.1"/>
    </source>
</evidence>
<dbReference type="SMART" id="SM00312">
    <property type="entry name" value="PX"/>
    <property type="match status" value="1"/>
</dbReference>
<keyword evidence="6" id="KW-0418">Kinase</keyword>
<name>A0A815ERV0_ADIRI</name>
<dbReference type="EMBL" id="CAJNOJ010000228">
    <property type="protein sequence ID" value="CAF1313651.1"/>
    <property type="molecule type" value="Genomic_DNA"/>
</dbReference>
<dbReference type="Pfam" id="PF00069">
    <property type="entry name" value="Pkinase"/>
    <property type="match status" value="1"/>
</dbReference>
<dbReference type="AlphaFoldDB" id="A0A815ERV0"/>
<evidence type="ECO:0000256" key="5">
    <source>
        <dbReference type="ARBA" id="ARBA00022741"/>
    </source>
</evidence>
<dbReference type="Gene3D" id="3.30.200.20">
    <property type="entry name" value="Phosphorylase Kinase, domain 1"/>
    <property type="match status" value="1"/>
</dbReference>
<evidence type="ECO:0000313" key="14">
    <source>
        <dbReference type="Proteomes" id="UP000663852"/>
    </source>
</evidence>
<feature type="domain" description="AGC-kinase C-terminal" evidence="12">
    <location>
        <begin position="460"/>
        <end position="530"/>
    </location>
</feature>
<dbReference type="PROSITE" id="PS50011">
    <property type="entry name" value="PROTEIN_KINASE_DOM"/>
    <property type="match status" value="1"/>
</dbReference>
<evidence type="ECO:0000256" key="9">
    <source>
        <dbReference type="SAM" id="MobiDB-lite"/>
    </source>
</evidence>
<dbReference type="Proteomes" id="UP000663852">
    <property type="component" value="Unassembled WGS sequence"/>
</dbReference>
<dbReference type="Gene3D" id="3.30.1520.10">
    <property type="entry name" value="Phox-like domain"/>
    <property type="match status" value="1"/>
</dbReference>
<dbReference type="PROSITE" id="PS00107">
    <property type="entry name" value="PROTEIN_KINASE_ATP"/>
    <property type="match status" value="1"/>
</dbReference>
<evidence type="ECO:0000256" key="3">
    <source>
        <dbReference type="ARBA" id="ARBA00022553"/>
    </source>
</evidence>
<evidence type="ECO:0000256" key="8">
    <source>
        <dbReference type="PROSITE-ProRule" id="PRU10141"/>
    </source>
</evidence>
<reference evidence="13" key="1">
    <citation type="submission" date="2021-02" db="EMBL/GenBank/DDBJ databases">
        <authorList>
            <person name="Nowell W R."/>
        </authorList>
    </citation>
    <scope>NUCLEOTIDE SEQUENCE</scope>
</reference>
<evidence type="ECO:0000256" key="7">
    <source>
        <dbReference type="ARBA" id="ARBA00022840"/>
    </source>
</evidence>
<dbReference type="InterPro" id="IPR017441">
    <property type="entry name" value="Protein_kinase_ATP_BS"/>
</dbReference>
<keyword evidence="2" id="KW-0723">Serine/threonine-protein kinase</keyword>
<dbReference type="PROSITE" id="PS00108">
    <property type="entry name" value="PROTEIN_KINASE_ST"/>
    <property type="match status" value="1"/>
</dbReference>
<organism evidence="13 14">
    <name type="scientific">Adineta ricciae</name>
    <name type="common">Rotifer</name>
    <dbReference type="NCBI Taxonomy" id="249248"/>
    <lineage>
        <taxon>Eukaryota</taxon>
        <taxon>Metazoa</taxon>
        <taxon>Spiralia</taxon>
        <taxon>Gnathifera</taxon>
        <taxon>Rotifera</taxon>
        <taxon>Eurotatoria</taxon>
        <taxon>Bdelloidea</taxon>
        <taxon>Adinetida</taxon>
        <taxon>Adinetidae</taxon>
        <taxon>Adineta</taxon>
    </lineage>
</organism>
<dbReference type="FunFam" id="3.30.200.20:FF:000103">
    <property type="entry name" value="Protein kinase C"/>
    <property type="match status" value="1"/>
</dbReference>
<dbReference type="InterPro" id="IPR008271">
    <property type="entry name" value="Ser/Thr_kinase_AS"/>
</dbReference>
<sequence>MFKLQKKHDQQIKSSEKMSGSSASNSTIPINGALTLRIVDAQTSVENGRKFTKYKVSVNYNGREWEIWRRYKEFNALNEKLRRVRSDLKLPGRRLLGDSFEPDFISKRQRGLDDYVQQIASNSQLVNTPDFIEFFGLSVTSSNGSGASATGASSACNGNNDTTARADNDETEDPSSSSDTNRVNLGKTEKTSVKPGDFEFRTCIGKGSFGKVYLARHKAEDMIYAVKVVSKALIKRKREERHIMAERDVLVKNTRHPFLVSLQYSFQTPDKLYFVMDFVNGGELFFHLQQERAFSEQRARFYAAEITSAIGYLHKLDIIYRDLKPENILLDREGHIRLTDFGLCKVMLSTEGREGRTATFCGTPEYLAPEVLRREPYTKAVDWWCLGSVVYEMLCARPPFYSRDVNEMYDNILNRSLRFIGNISERAKSLIEQLLRKSPSERLGSGSEDVTEIKRQPFFDQIDWEKLEAKKIPPPWKPSVTSPTDLNQIPREFIDSGVSPSVHEAYVGSVTQNGSSFPGFTYVHDADLNS</sequence>
<dbReference type="InterPro" id="IPR036871">
    <property type="entry name" value="PX_dom_sf"/>
</dbReference>
<evidence type="ECO:0000259" key="12">
    <source>
        <dbReference type="PROSITE" id="PS51285"/>
    </source>
</evidence>
<dbReference type="FunFam" id="1.10.510.10:FF:000008">
    <property type="entry name" value="Non-specific serine/threonine protein kinase"/>
    <property type="match status" value="1"/>
</dbReference>
<evidence type="ECO:0000259" key="10">
    <source>
        <dbReference type="PROSITE" id="PS50011"/>
    </source>
</evidence>
<feature type="binding site" evidence="8">
    <location>
        <position position="227"/>
    </location>
    <ligand>
        <name>ATP</name>
        <dbReference type="ChEBI" id="CHEBI:30616"/>
    </ligand>
</feature>
<keyword evidence="3" id="KW-0597">Phosphoprotein</keyword>
<dbReference type="PROSITE" id="PS50195">
    <property type="entry name" value="PX"/>
    <property type="match status" value="1"/>
</dbReference>
<feature type="region of interest" description="Disordered" evidence="9">
    <location>
        <begin position="1"/>
        <end position="26"/>
    </location>
</feature>
<evidence type="ECO:0000256" key="1">
    <source>
        <dbReference type="ARBA" id="ARBA00009903"/>
    </source>
</evidence>
<dbReference type="SMART" id="SM00220">
    <property type="entry name" value="S_TKc"/>
    <property type="match status" value="1"/>
</dbReference>
<evidence type="ECO:0000256" key="4">
    <source>
        <dbReference type="ARBA" id="ARBA00022679"/>
    </source>
</evidence>
<feature type="domain" description="PX" evidence="11">
    <location>
        <begin position="32"/>
        <end position="142"/>
    </location>
</feature>
<evidence type="ECO:0000259" key="11">
    <source>
        <dbReference type="PROSITE" id="PS50195"/>
    </source>
</evidence>
<dbReference type="OrthoDB" id="63267at2759"/>
<dbReference type="InterPro" id="IPR000961">
    <property type="entry name" value="AGC-kinase_C"/>
</dbReference>
<protein>
    <submittedName>
        <fullName evidence="13">Uncharacterized protein</fullName>
    </submittedName>
</protein>
<feature type="compositionally biased region" description="Low complexity" evidence="9">
    <location>
        <begin position="146"/>
        <end position="160"/>
    </location>
</feature>
<feature type="region of interest" description="Disordered" evidence="9">
    <location>
        <begin position="146"/>
        <end position="190"/>
    </location>
</feature>
<dbReference type="PANTHER" id="PTHR24351">
    <property type="entry name" value="RIBOSOMAL PROTEIN S6 KINASE"/>
    <property type="match status" value="1"/>
</dbReference>
<comment type="caution">
    <text evidence="13">The sequence shown here is derived from an EMBL/GenBank/DDBJ whole genome shotgun (WGS) entry which is preliminary data.</text>
</comment>